<dbReference type="RefSeq" id="WP_260795083.1">
    <property type="nucleotide sequence ID" value="NZ_CP093313.1"/>
</dbReference>
<evidence type="ECO:0008006" key="3">
    <source>
        <dbReference type="Google" id="ProtNLM"/>
    </source>
</evidence>
<dbReference type="Proteomes" id="UP001059380">
    <property type="component" value="Chromosome"/>
</dbReference>
<organism evidence="1 2">
    <name type="scientific">Occallatibacter riparius</name>
    <dbReference type="NCBI Taxonomy" id="1002689"/>
    <lineage>
        <taxon>Bacteria</taxon>
        <taxon>Pseudomonadati</taxon>
        <taxon>Acidobacteriota</taxon>
        <taxon>Terriglobia</taxon>
        <taxon>Terriglobales</taxon>
        <taxon>Acidobacteriaceae</taxon>
        <taxon>Occallatibacter</taxon>
    </lineage>
</organism>
<evidence type="ECO:0000313" key="2">
    <source>
        <dbReference type="Proteomes" id="UP001059380"/>
    </source>
</evidence>
<reference evidence="1" key="1">
    <citation type="submission" date="2021-04" db="EMBL/GenBank/DDBJ databases">
        <title>Phylogenetic analysis of Acidobacteriaceae.</title>
        <authorList>
            <person name="Qiu L."/>
            <person name="Zhang Q."/>
        </authorList>
    </citation>
    <scope>NUCLEOTIDE SEQUENCE</scope>
    <source>
        <strain evidence="1">DSM 25168</strain>
    </source>
</reference>
<protein>
    <recommendedName>
        <fullName evidence="3">Carrier domain-containing protein</fullName>
    </recommendedName>
</protein>
<evidence type="ECO:0000313" key="1">
    <source>
        <dbReference type="EMBL" id="UWZ85528.1"/>
    </source>
</evidence>
<dbReference type="InterPro" id="IPR036736">
    <property type="entry name" value="ACP-like_sf"/>
</dbReference>
<dbReference type="KEGG" id="orp:MOP44_06195"/>
<name>A0A9J7BS88_9BACT</name>
<dbReference type="SUPFAM" id="SSF47336">
    <property type="entry name" value="ACP-like"/>
    <property type="match status" value="1"/>
</dbReference>
<keyword evidence="2" id="KW-1185">Reference proteome</keyword>
<gene>
    <name evidence="1" type="ORF">MOP44_06195</name>
</gene>
<dbReference type="AlphaFoldDB" id="A0A9J7BS88"/>
<dbReference type="EMBL" id="CP093313">
    <property type="protein sequence ID" value="UWZ85528.1"/>
    <property type="molecule type" value="Genomic_DNA"/>
</dbReference>
<sequence>MEIPQQELASASDPFRAALAMDLSQVQERAISVVARCLDRKPGEVKLKSTLWGDLDAESLDMLDIVYSLERTFIIRMPRLNILQRATDLFGESAIVQGAIITPTGLAILKASMPEVPASFFQPNMRLNEFRRGISVESLVRVVLRCLGANAALRCAACQGEPQQVPNSPMEIRCSQCGAEMVLPSGDELVIEDLLRVGAELGIPKVADPTPENRDHES</sequence>
<accession>A0A9J7BS88</accession>
<proteinExistence type="predicted"/>
<dbReference type="Gene3D" id="1.10.1200.10">
    <property type="entry name" value="ACP-like"/>
    <property type="match status" value="1"/>
</dbReference>